<dbReference type="GO" id="GO:0003729">
    <property type="term" value="F:mRNA binding"/>
    <property type="evidence" value="ECO:0007669"/>
    <property type="project" value="TreeGrafter"/>
</dbReference>
<organism evidence="5 6">
    <name type="scientific">candidate division WWE3 bacterium</name>
    <dbReference type="NCBI Taxonomy" id="2053526"/>
    <lineage>
        <taxon>Bacteria</taxon>
        <taxon>Katanobacteria</taxon>
    </lineage>
</organism>
<comment type="similarity">
    <text evidence="1">Belongs to the bacterial ribosomal protein bS1 family.</text>
</comment>
<reference evidence="5" key="1">
    <citation type="submission" date="2020-04" db="EMBL/GenBank/DDBJ databases">
        <authorList>
            <person name="Zhang T."/>
        </authorList>
    </citation>
    <scope>NUCLEOTIDE SEQUENCE</scope>
    <source>
        <strain evidence="5">HKST-UBA03</strain>
    </source>
</reference>
<dbReference type="PANTHER" id="PTHR10724:SF7">
    <property type="entry name" value="SMALL RIBOSOMAL SUBUNIT PROTEIN BS1C"/>
    <property type="match status" value="1"/>
</dbReference>
<dbReference type="EMBL" id="JAGQKZ010000038">
    <property type="protein sequence ID" value="MCA9392319.1"/>
    <property type="molecule type" value="Genomic_DNA"/>
</dbReference>
<protein>
    <submittedName>
        <fullName evidence="5">S1 RNA-binding domain-containing protein</fullName>
    </submittedName>
</protein>
<comment type="caution">
    <text evidence="5">The sequence shown here is derived from an EMBL/GenBank/DDBJ whole genome shotgun (WGS) entry which is preliminary data.</text>
</comment>
<keyword evidence="3" id="KW-0687">Ribonucleoprotein</keyword>
<dbReference type="CDD" id="cd04465">
    <property type="entry name" value="S1_RPS1_repeat_ec2_hs2"/>
    <property type="match status" value="1"/>
</dbReference>
<name>A0A955RR99_UNCKA</name>
<evidence type="ECO:0000256" key="2">
    <source>
        <dbReference type="ARBA" id="ARBA00022980"/>
    </source>
</evidence>
<proteinExistence type="inferred from homology"/>
<feature type="domain" description="S1 motif" evidence="4">
    <location>
        <begin position="28"/>
        <end position="90"/>
    </location>
</feature>
<dbReference type="Pfam" id="PF00575">
    <property type="entry name" value="S1"/>
    <property type="match status" value="3"/>
</dbReference>
<feature type="domain" description="S1 motif" evidence="4">
    <location>
        <begin position="291"/>
        <end position="354"/>
    </location>
</feature>
<sequence>MPKTTTTTMDQLMKNVSGDLPIRQLRRGDIVEGVIIELNEREALVDVGAKSEGVIPQSEIKGTDYKVGDKVLVYVKTPEDRRGQMIVSLDRAETAKSWIDLQDAFKNETTLEFTVTGHNRGGLIGLVQGLDAFVPFSHTESASDLSVEKNELQSALDKMNGQVLRARIIELDRDKNRIILSEKEATIEEALEERREKVLALKLNDIVTGIVSAVMPYGLMLRVGDVEGLVAREELTWDENMVDEMLAEFSEGQEVSAEVIEIDNELGKVKLSMKNISTNPWEDIAKDVKVGDTLDAKINRITSYGVFALVRPGIEGLIALSSVGDDAALEVGKEVSVEVSMLDSTKRRLDLLFKGQNSD</sequence>
<dbReference type="PRINTS" id="PR00681">
    <property type="entry name" value="RIBOSOMALS1"/>
</dbReference>
<feature type="domain" description="S1 motif" evidence="4">
    <location>
        <begin position="121"/>
        <end position="183"/>
    </location>
</feature>
<dbReference type="GO" id="GO:0003735">
    <property type="term" value="F:structural constituent of ribosome"/>
    <property type="evidence" value="ECO:0007669"/>
    <property type="project" value="TreeGrafter"/>
</dbReference>
<feature type="domain" description="S1 motif" evidence="4">
    <location>
        <begin position="204"/>
        <end position="274"/>
    </location>
</feature>
<dbReference type="InterPro" id="IPR012340">
    <property type="entry name" value="NA-bd_OB-fold"/>
</dbReference>
<evidence type="ECO:0000259" key="4">
    <source>
        <dbReference type="PROSITE" id="PS50126"/>
    </source>
</evidence>
<dbReference type="InterPro" id="IPR050437">
    <property type="entry name" value="Ribos_protein_bS1-like"/>
</dbReference>
<reference evidence="5" key="2">
    <citation type="journal article" date="2021" name="Microbiome">
        <title>Successional dynamics and alternative stable states in a saline activated sludge microbial community over 9 years.</title>
        <authorList>
            <person name="Wang Y."/>
            <person name="Ye J."/>
            <person name="Ju F."/>
            <person name="Liu L."/>
            <person name="Boyd J.A."/>
            <person name="Deng Y."/>
            <person name="Parks D.H."/>
            <person name="Jiang X."/>
            <person name="Yin X."/>
            <person name="Woodcroft B.J."/>
            <person name="Tyson G.W."/>
            <person name="Hugenholtz P."/>
            <person name="Polz M.F."/>
            <person name="Zhang T."/>
        </authorList>
    </citation>
    <scope>NUCLEOTIDE SEQUENCE</scope>
    <source>
        <strain evidence="5">HKST-UBA03</strain>
    </source>
</reference>
<dbReference type="AlphaFoldDB" id="A0A955RR99"/>
<gene>
    <name evidence="5" type="ORF">KC614_03905</name>
</gene>
<keyword evidence="2" id="KW-0689">Ribosomal protein</keyword>
<dbReference type="Gene3D" id="2.40.50.140">
    <property type="entry name" value="Nucleic acid-binding proteins"/>
    <property type="match status" value="4"/>
</dbReference>
<dbReference type="Proteomes" id="UP000751518">
    <property type="component" value="Unassembled WGS sequence"/>
</dbReference>
<dbReference type="GO" id="GO:0006412">
    <property type="term" value="P:translation"/>
    <property type="evidence" value="ECO:0007669"/>
    <property type="project" value="TreeGrafter"/>
</dbReference>
<evidence type="ECO:0000256" key="3">
    <source>
        <dbReference type="ARBA" id="ARBA00023274"/>
    </source>
</evidence>
<dbReference type="InterPro" id="IPR003029">
    <property type="entry name" value="S1_domain"/>
</dbReference>
<dbReference type="CDD" id="cd05687">
    <property type="entry name" value="S1_RPS1_repeat_ec1_hs1"/>
    <property type="match status" value="1"/>
</dbReference>
<dbReference type="PROSITE" id="PS50126">
    <property type="entry name" value="S1"/>
    <property type="match status" value="4"/>
</dbReference>
<evidence type="ECO:0000313" key="5">
    <source>
        <dbReference type="EMBL" id="MCA9392319.1"/>
    </source>
</evidence>
<dbReference type="SMART" id="SM00316">
    <property type="entry name" value="S1"/>
    <property type="match status" value="4"/>
</dbReference>
<dbReference type="SUPFAM" id="SSF50249">
    <property type="entry name" value="Nucleic acid-binding proteins"/>
    <property type="match status" value="4"/>
</dbReference>
<accession>A0A955RR99</accession>
<evidence type="ECO:0000256" key="1">
    <source>
        <dbReference type="ARBA" id="ARBA00006767"/>
    </source>
</evidence>
<dbReference type="InterPro" id="IPR035104">
    <property type="entry name" value="Ribosomal_protein_S1-like"/>
</dbReference>
<evidence type="ECO:0000313" key="6">
    <source>
        <dbReference type="Proteomes" id="UP000751518"/>
    </source>
</evidence>
<dbReference type="PANTHER" id="PTHR10724">
    <property type="entry name" value="30S RIBOSOMAL PROTEIN S1"/>
    <property type="match status" value="1"/>
</dbReference>